<evidence type="ECO:0000256" key="1">
    <source>
        <dbReference type="SAM" id="MobiDB-lite"/>
    </source>
</evidence>
<feature type="region of interest" description="Disordered" evidence="1">
    <location>
        <begin position="65"/>
        <end position="97"/>
    </location>
</feature>
<sequence length="122" mass="14265">MKSEKFKFMFIELSPNNYHSLRCISVNDEIIKFEYYQHSHNANSIFGERIISNIYDSISKQFSQETLTSNDTTDSTTSHNSHSCTSQMREYPTYRPPKPKIVIDEIEQLNDRCVKKISKTTS</sequence>
<dbReference type="AlphaFoldDB" id="A0A6C0C8M7"/>
<name>A0A6C0C8M7_9ZZZZ</name>
<reference evidence="2" key="1">
    <citation type="journal article" date="2020" name="Nature">
        <title>Giant virus diversity and host interactions through global metagenomics.</title>
        <authorList>
            <person name="Schulz F."/>
            <person name="Roux S."/>
            <person name="Paez-Espino D."/>
            <person name="Jungbluth S."/>
            <person name="Walsh D.A."/>
            <person name="Denef V.J."/>
            <person name="McMahon K.D."/>
            <person name="Konstantinidis K.T."/>
            <person name="Eloe-Fadrosh E.A."/>
            <person name="Kyrpides N.C."/>
            <person name="Woyke T."/>
        </authorList>
    </citation>
    <scope>NUCLEOTIDE SEQUENCE</scope>
    <source>
        <strain evidence="2">GVMAG-M-3300020192-26</strain>
    </source>
</reference>
<evidence type="ECO:0000313" key="2">
    <source>
        <dbReference type="EMBL" id="QHT00938.1"/>
    </source>
</evidence>
<dbReference type="EMBL" id="MN739361">
    <property type="protein sequence ID" value="QHT00938.1"/>
    <property type="molecule type" value="Genomic_DNA"/>
</dbReference>
<accession>A0A6C0C8M7</accession>
<organism evidence="2">
    <name type="scientific">viral metagenome</name>
    <dbReference type="NCBI Taxonomy" id="1070528"/>
    <lineage>
        <taxon>unclassified sequences</taxon>
        <taxon>metagenomes</taxon>
        <taxon>organismal metagenomes</taxon>
    </lineage>
</organism>
<protein>
    <submittedName>
        <fullName evidence="2">Uncharacterized protein</fullName>
    </submittedName>
</protein>
<feature type="compositionally biased region" description="Low complexity" evidence="1">
    <location>
        <begin position="68"/>
        <end position="86"/>
    </location>
</feature>
<proteinExistence type="predicted"/>